<evidence type="ECO:0000313" key="3">
    <source>
        <dbReference type="EMBL" id="NIE44336.1"/>
    </source>
</evidence>
<evidence type="ECO:0000256" key="1">
    <source>
        <dbReference type="SAM" id="MobiDB-lite"/>
    </source>
</evidence>
<accession>A0A6G5A2B4</accession>
<dbReference type="EMBL" id="GIKN01002063">
    <property type="protein sequence ID" value="NIE44336.1"/>
    <property type="molecule type" value="Transcribed_RNA"/>
</dbReference>
<protein>
    <submittedName>
        <fullName evidence="3">Putative secreted protein</fullName>
    </submittedName>
</protein>
<proteinExistence type="predicted"/>
<dbReference type="AlphaFoldDB" id="A0A6G5A2B4"/>
<organism evidence="3">
    <name type="scientific">Rhipicephalus microplus</name>
    <name type="common">Cattle tick</name>
    <name type="synonym">Boophilus microplus</name>
    <dbReference type="NCBI Taxonomy" id="6941"/>
    <lineage>
        <taxon>Eukaryota</taxon>
        <taxon>Metazoa</taxon>
        <taxon>Ecdysozoa</taxon>
        <taxon>Arthropoda</taxon>
        <taxon>Chelicerata</taxon>
        <taxon>Arachnida</taxon>
        <taxon>Acari</taxon>
        <taxon>Parasitiformes</taxon>
        <taxon>Ixodida</taxon>
        <taxon>Ixodoidea</taxon>
        <taxon>Ixodidae</taxon>
        <taxon>Rhipicephalinae</taxon>
        <taxon>Rhipicephalus</taxon>
        <taxon>Boophilus</taxon>
    </lineage>
</organism>
<feature type="region of interest" description="Disordered" evidence="1">
    <location>
        <begin position="68"/>
        <end position="87"/>
    </location>
</feature>
<reference evidence="3" key="1">
    <citation type="submission" date="2020-03" db="EMBL/GenBank/DDBJ databases">
        <title>A transcriptome and proteome of the tick Rhipicephalus microplus shaped by the genetic composition of its hosts and developmental stage.</title>
        <authorList>
            <person name="Garcia G.R."/>
            <person name="Ribeiro J.M.C."/>
            <person name="Maruyama S.R."/>
            <person name="Gardinasse L.G."/>
            <person name="Nelson K."/>
            <person name="Ferreira B.R."/>
            <person name="Andrade T.G."/>
            <person name="Santos I.K.F.M."/>
        </authorList>
    </citation>
    <scope>NUCLEOTIDE SEQUENCE</scope>
    <source>
        <strain evidence="3">NSGR</strain>
        <tissue evidence="3">Salivary glands</tissue>
    </source>
</reference>
<name>A0A6G5A2B4_RHIMP</name>
<evidence type="ECO:0000256" key="2">
    <source>
        <dbReference type="SAM" id="SignalP"/>
    </source>
</evidence>
<keyword evidence="2" id="KW-0732">Signal</keyword>
<sequence>MRSTTFVLLLVIWAPIHEVKSFGFGVLLARIMARLPQLLRPALRLATHVGHYGSEIADAALQIQRKSDEPELPDVYRHRHVEPTRAS</sequence>
<feature type="chain" id="PRO_5026093234" evidence="2">
    <location>
        <begin position="22"/>
        <end position="87"/>
    </location>
</feature>
<feature type="signal peptide" evidence="2">
    <location>
        <begin position="1"/>
        <end position="21"/>
    </location>
</feature>